<dbReference type="InterPro" id="IPR029016">
    <property type="entry name" value="GAF-like_dom_sf"/>
</dbReference>
<accession>A0ABN2MTY2</accession>
<dbReference type="PANTHER" id="PTHR44757:SF2">
    <property type="entry name" value="BIOFILM ARCHITECTURE MAINTENANCE PROTEIN MBAA"/>
    <property type="match status" value="1"/>
</dbReference>
<gene>
    <name evidence="4" type="ORF">GCM10009750_19570</name>
</gene>
<organism evidence="4 5">
    <name type="scientific">Agromyces salentinus</name>
    <dbReference type="NCBI Taxonomy" id="269421"/>
    <lineage>
        <taxon>Bacteria</taxon>
        <taxon>Bacillati</taxon>
        <taxon>Actinomycetota</taxon>
        <taxon>Actinomycetes</taxon>
        <taxon>Micrococcales</taxon>
        <taxon>Microbacteriaceae</taxon>
        <taxon>Agromyces</taxon>
    </lineage>
</organism>
<dbReference type="PROSITE" id="PS50887">
    <property type="entry name" value="GGDEF"/>
    <property type="match status" value="1"/>
</dbReference>
<evidence type="ECO:0008006" key="6">
    <source>
        <dbReference type="Google" id="ProtNLM"/>
    </source>
</evidence>
<evidence type="ECO:0000259" key="3">
    <source>
        <dbReference type="PROSITE" id="PS50887"/>
    </source>
</evidence>
<dbReference type="InterPro" id="IPR000014">
    <property type="entry name" value="PAS"/>
</dbReference>
<evidence type="ECO:0000259" key="2">
    <source>
        <dbReference type="PROSITE" id="PS50112"/>
    </source>
</evidence>
<dbReference type="SUPFAM" id="SSF55781">
    <property type="entry name" value="GAF domain-like"/>
    <property type="match status" value="1"/>
</dbReference>
<feature type="domain" description="GGDEF" evidence="3">
    <location>
        <begin position="318"/>
        <end position="453"/>
    </location>
</feature>
<dbReference type="InterPro" id="IPR052155">
    <property type="entry name" value="Biofilm_reg_signaling"/>
</dbReference>
<dbReference type="PANTHER" id="PTHR44757">
    <property type="entry name" value="DIGUANYLATE CYCLASE DGCP"/>
    <property type="match status" value="1"/>
</dbReference>
<dbReference type="Pfam" id="PF13185">
    <property type="entry name" value="GAF_2"/>
    <property type="match status" value="1"/>
</dbReference>
<reference evidence="4 5" key="1">
    <citation type="journal article" date="2019" name="Int. J. Syst. Evol. Microbiol.">
        <title>The Global Catalogue of Microorganisms (GCM) 10K type strain sequencing project: providing services to taxonomists for standard genome sequencing and annotation.</title>
        <authorList>
            <consortium name="The Broad Institute Genomics Platform"/>
            <consortium name="The Broad Institute Genome Sequencing Center for Infectious Disease"/>
            <person name="Wu L."/>
            <person name="Ma J."/>
        </authorList>
    </citation>
    <scope>NUCLEOTIDE SEQUENCE [LARGE SCALE GENOMIC DNA]</scope>
    <source>
        <strain evidence="4 5">JCM 14323</strain>
    </source>
</reference>
<dbReference type="InterPro" id="IPR029787">
    <property type="entry name" value="Nucleotide_cyclase"/>
</dbReference>
<protein>
    <recommendedName>
        <fullName evidence="6">Diguanylate cyclase</fullName>
    </recommendedName>
</protein>
<dbReference type="Pfam" id="PF00990">
    <property type="entry name" value="GGDEF"/>
    <property type="match status" value="1"/>
</dbReference>
<comment type="caution">
    <text evidence="4">The sequence shown here is derived from an EMBL/GenBank/DDBJ whole genome shotgun (WGS) entry which is preliminary data.</text>
</comment>
<keyword evidence="5" id="KW-1185">Reference proteome</keyword>
<evidence type="ECO:0000313" key="5">
    <source>
        <dbReference type="Proteomes" id="UP001501746"/>
    </source>
</evidence>
<dbReference type="Gene3D" id="3.30.450.40">
    <property type="match status" value="1"/>
</dbReference>
<dbReference type="CDD" id="cd01949">
    <property type="entry name" value="GGDEF"/>
    <property type="match status" value="1"/>
</dbReference>
<feature type="domain" description="PAS" evidence="2">
    <location>
        <begin position="1"/>
        <end position="38"/>
    </location>
</feature>
<name>A0ABN2MTY2_9MICO</name>
<dbReference type="SMART" id="SM00267">
    <property type="entry name" value="GGDEF"/>
    <property type="match status" value="1"/>
</dbReference>
<dbReference type="Gene3D" id="3.30.450.20">
    <property type="entry name" value="PAS domain"/>
    <property type="match status" value="1"/>
</dbReference>
<keyword evidence="1" id="KW-0175">Coiled coil</keyword>
<dbReference type="Pfam" id="PF13426">
    <property type="entry name" value="PAS_9"/>
    <property type="match status" value="1"/>
</dbReference>
<dbReference type="NCBIfam" id="TIGR00229">
    <property type="entry name" value="sensory_box"/>
    <property type="match status" value="1"/>
</dbReference>
<dbReference type="InterPro" id="IPR003018">
    <property type="entry name" value="GAF"/>
</dbReference>
<dbReference type="InterPro" id="IPR000160">
    <property type="entry name" value="GGDEF_dom"/>
</dbReference>
<evidence type="ECO:0000313" key="4">
    <source>
        <dbReference type="EMBL" id="GAA1835230.1"/>
    </source>
</evidence>
<dbReference type="CDD" id="cd00130">
    <property type="entry name" value="PAS"/>
    <property type="match status" value="1"/>
</dbReference>
<dbReference type="Proteomes" id="UP001501746">
    <property type="component" value="Unassembled WGS sequence"/>
</dbReference>
<sequence>MSTAPDGTILRVNSTFLEWTGYSADQLVGTPFGDLLTPGGRIFAETRYLPVLRLEGAVKEVALPVRRADGSILPTLVNSVFVEQSGGAVQLIRSAIFDATSRQDYERELLAARRMAETSEERLRALQRASAAFIASGSVDAFAEALGASMRDAFEASAAAVFLVDESGTLELVAGTPPEAVVDAAPEGEHDGTPEAEALRSGRVLVWSRSRILESHPTYAAGMKRARIETVIATPLLSGAGASGVVLCSFGRERAFDGRTVELYEALARQASEALARIRLQARLERMALYDQLTGLANRQLLKARLGEVLASAQREGVPTALIVVDLDGFKAVNDRLGHVAGDSVLREVAARLATAIRPGDLAGRFGGDEFLVICEGAGTQAAAAIADRLRGEIGVAIPGIPEDLPISASIGVAVHDGAGSAPVTADRLFVAADSAMFASKHGGRDLTTVVAV</sequence>
<dbReference type="EMBL" id="BAAANK010000005">
    <property type="protein sequence ID" value="GAA1835230.1"/>
    <property type="molecule type" value="Genomic_DNA"/>
</dbReference>
<dbReference type="SUPFAM" id="SSF55785">
    <property type="entry name" value="PYP-like sensor domain (PAS domain)"/>
    <property type="match status" value="1"/>
</dbReference>
<dbReference type="SMART" id="SM00065">
    <property type="entry name" value="GAF"/>
    <property type="match status" value="1"/>
</dbReference>
<dbReference type="NCBIfam" id="TIGR00254">
    <property type="entry name" value="GGDEF"/>
    <property type="match status" value="1"/>
</dbReference>
<dbReference type="PROSITE" id="PS50112">
    <property type="entry name" value="PAS"/>
    <property type="match status" value="1"/>
</dbReference>
<evidence type="ECO:0000256" key="1">
    <source>
        <dbReference type="SAM" id="Coils"/>
    </source>
</evidence>
<proteinExistence type="predicted"/>
<dbReference type="InterPro" id="IPR043128">
    <property type="entry name" value="Rev_trsase/Diguanyl_cyclase"/>
</dbReference>
<dbReference type="SUPFAM" id="SSF55073">
    <property type="entry name" value="Nucleotide cyclase"/>
    <property type="match status" value="1"/>
</dbReference>
<feature type="coiled-coil region" evidence="1">
    <location>
        <begin position="102"/>
        <end position="129"/>
    </location>
</feature>
<dbReference type="InterPro" id="IPR035965">
    <property type="entry name" value="PAS-like_dom_sf"/>
</dbReference>
<dbReference type="Gene3D" id="3.30.70.270">
    <property type="match status" value="1"/>
</dbReference>